<organism evidence="1 2">
    <name type="scientific">Sunxiuqinia elliptica</name>
    <dbReference type="NCBI Taxonomy" id="655355"/>
    <lineage>
        <taxon>Bacteria</taxon>
        <taxon>Pseudomonadati</taxon>
        <taxon>Bacteroidota</taxon>
        <taxon>Bacteroidia</taxon>
        <taxon>Marinilabiliales</taxon>
        <taxon>Prolixibacteraceae</taxon>
        <taxon>Sunxiuqinia</taxon>
    </lineage>
</organism>
<evidence type="ECO:0000313" key="1">
    <source>
        <dbReference type="EMBL" id="SFF49119.1"/>
    </source>
</evidence>
<dbReference type="EMBL" id="FONW01000007">
    <property type="protein sequence ID" value="SFF49119.1"/>
    <property type="molecule type" value="Genomic_DNA"/>
</dbReference>
<evidence type="ECO:0000313" key="2">
    <source>
        <dbReference type="Proteomes" id="UP000198964"/>
    </source>
</evidence>
<protein>
    <submittedName>
        <fullName evidence="1">Uncharacterized protein</fullName>
    </submittedName>
</protein>
<name>A0A1I2J3Y6_9BACT</name>
<accession>A0A1I2J3Y6</accession>
<keyword evidence="2" id="KW-1185">Reference proteome</keyword>
<reference evidence="1 2" key="1">
    <citation type="submission" date="2016-10" db="EMBL/GenBank/DDBJ databases">
        <authorList>
            <person name="de Groot N.N."/>
        </authorList>
    </citation>
    <scope>NUCLEOTIDE SEQUENCE [LARGE SCALE GENOMIC DNA]</scope>
    <source>
        <strain evidence="1 2">CGMCC 1.9156</strain>
    </source>
</reference>
<proteinExistence type="predicted"/>
<dbReference type="Proteomes" id="UP000198964">
    <property type="component" value="Unassembled WGS sequence"/>
</dbReference>
<gene>
    <name evidence="1" type="ORF">SAMN05216283_107179</name>
</gene>
<dbReference type="AlphaFoldDB" id="A0A1I2J3Y6"/>
<sequence>MCFDDKNTKYNRGICLVGENRHKLTFEIVSWSELKFDLFKKLLFVFGAGINSKQVVEMGEVRKYYKNKKVDPLAYLFSLN</sequence>